<dbReference type="GO" id="GO:0003678">
    <property type="term" value="F:DNA helicase activity"/>
    <property type="evidence" value="ECO:0007669"/>
    <property type="project" value="UniProtKB-ARBA"/>
</dbReference>
<dbReference type="Gene3D" id="2.30.30.940">
    <property type="match status" value="1"/>
</dbReference>
<dbReference type="Pfam" id="PF13538">
    <property type="entry name" value="UvrD_C_2"/>
    <property type="match status" value="1"/>
</dbReference>
<proteinExistence type="predicted"/>
<keyword evidence="5" id="KW-0347">Helicase</keyword>
<dbReference type="CDD" id="cd17933">
    <property type="entry name" value="DEXSc_RecD-like"/>
    <property type="match status" value="1"/>
</dbReference>
<dbReference type="PANTHER" id="PTHR43788:SF6">
    <property type="entry name" value="DNA HELICASE B"/>
    <property type="match status" value="1"/>
</dbReference>
<evidence type="ECO:0000259" key="3">
    <source>
        <dbReference type="Pfam" id="PF13538"/>
    </source>
</evidence>
<dbReference type="Pfam" id="PF14490">
    <property type="entry name" value="HHH_RecD2"/>
    <property type="match status" value="1"/>
</dbReference>
<feature type="domain" description="ATP-dependent RecD2 DNA helicase-like helix-hairpin-helix" evidence="4">
    <location>
        <begin position="172"/>
        <end position="252"/>
    </location>
</feature>
<dbReference type="Gene3D" id="1.10.10.2220">
    <property type="match status" value="1"/>
</dbReference>
<accession>A0AAU6SQ53</accession>
<dbReference type="InterPro" id="IPR027417">
    <property type="entry name" value="P-loop_NTPase"/>
</dbReference>
<evidence type="ECO:0000313" key="5">
    <source>
        <dbReference type="EMBL" id="XAG22080.1"/>
    </source>
</evidence>
<dbReference type="Gene3D" id="3.40.50.300">
    <property type="entry name" value="P-loop containing nucleotide triphosphate hydrolases"/>
    <property type="match status" value="2"/>
</dbReference>
<dbReference type="Pfam" id="PF13604">
    <property type="entry name" value="AAA_30"/>
    <property type="match status" value="1"/>
</dbReference>
<name>A0AAU6SQ53_UNCXX</name>
<dbReference type="PANTHER" id="PTHR43788">
    <property type="entry name" value="DNA2/NAM7 HELICASE FAMILY MEMBER"/>
    <property type="match status" value="1"/>
</dbReference>
<dbReference type="SUPFAM" id="SSF52540">
    <property type="entry name" value="P-loop containing nucleoside triphosphate hydrolases"/>
    <property type="match status" value="2"/>
</dbReference>
<dbReference type="EMBL" id="CP095338">
    <property type="protein sequence ID" value="XAG22080.1"/>
    <property type="molecule type" value="Genomic_DNA"/>
</dbReference>
<keyword evidence="5" id="KW-0378">Hydrolase</keyword>
<reference evidence="5" key="1">
    <citation type="submission" date="2022-03" db="EMBL/GenBank/DDBJ databases">
        <title>Sea Food Isolates.</title>
        <authorList>
            <person name="Li c."/>
        </authorList>
    </citation>
    <scope>NUCLEOTIDE SEQUENCE</scope>
    <source>
        <strain evidence="5">19PA01SH03</strain>
    </source>
</reference>
<dbReference type="CDD" id="cd18809">
    <property type="entry name" value="SF1_C_RecD"/>
    <property type="match status" value="1"/>
</dbReference>
<organism evidence="5">
    <name type="scientific">bacterium 19PA01SH03</name>
    <dbReference type="NCBI Taxonomy" id="2920705"/>
    <lineage>
        <taxon>Bacteria</taxon>
    </lineage>
</organism>
<protein>
    <submittedName>
        <fullName evidence="5">ATP-dependent RecD-like DNA helicase</fullName>
    </submittedName>
</protein>
<gene>
    <name evidence="5" type="ORF">MRN70_04525</name>
</gene>
<evidence type="ECO:0000256" key="2">
    <source>
        <dbReference type="ARBA" id="ARBA00022840"/>
    </source>
</evidence>
<sequence length="728" mass="82101">MRSINVSRCYVRITSSYGLRHGSYKFSGVFVRLDDCDNKIPFASNAVVEIPEFVNAEPCVGQVWEIIGSANTSIIRTNNNYEITQFKFVNPEIAMMVMPESLEEFYKFVGSNNEFEGIGETTARRLGEKFGIQLLSMIKSGEIQPIAEFLTHKKAESFLKGFRKYENIQFAFEFAKLGIPQSIQQKLFKLYKKDAFEQLKSNPYLLQTFGLSLDKVDEIAINSFGIDEYDRRRLNALVEYAMNKHCRDGHTVIELDFLWDHVFEYTNDEYIAEEAIKSASSSLGVYYNLESGLVHHTGLYVMESVIAKRIKYLLKSNDIHLSGSDIACQHVIKKLSFQLNDKQTEGLIHSLNSRVFTLTGGAGTGKTTVLKAVVDTYQMLNFKVFGLALSGRAAKRLRESIDIETQTIQRFLMLNDHDIALYDSILVLIDEASMIDVPNLYKVLMKLPRDREVRLVFAGDEEQLPPIGAGLVLSELINSGIIPRTHLTEVRRQSCETGIPSYANDIRNGRVPDNLHYKNISFEVCNNQELVSRAVDLYMKFERKGQIIAPTRQLAKEINSLCQAVANPYGRALLMAGTGSDYEDVGIRIGDPVIFTKNDYKADLQNGTLGKVVSLYDKEDKNILVKVKIDTGEIVGVTYSMIDNLELAYAITLHKAQGSQFETVISPITNSRVIDKSWVYTAITRATKNMFWLGSEKILRNAITSGTKASKRQVYLSKLITNEVASIK</sequence>
<evidence type="ECO:0000259" key="4">
    <source>
        <dbReference type="Pfam" id="PF14490"/>
    </source>
</evidence>
<feature type="domain" description="UvrD-like helicase C-terminal" evidence="3">
    <location>
        <begin position="647"/>
        <end position="688"/>
    </location>
</feature>
<evidence type="ECO:0000256" key="1">
    <source>
        <dbReference type="ARBA" id="ARBA00022741"/>
    </source>
</evidence>
<dbReference type="AlphaFoldDB" id="A0AAU6SQ53"/>
<dbReference type="InterPro" id="IPR029493">
    <property type="entry name" value="RecD2-like_HHH"/>
</dbReference>
<dbReference type="InterPro" id="IPR027785">
    <property type="entry name" value="UvrD-like_helicase_C"/>
</dbReference>
<keyword evidence="2" id="KW-0067">ATP-binding</keyword>
<keyword evidence="1" id="KW-0547">Nucleotide-binding</keyword>
<dbReference type="GO" id="GO:0005524">
    <property type="term" value="F:ATP binding"/>
    <property type="evidence" value="ECO:0007669"/>
    <property type="project" value="UniProtKB-KW"/>
</dbReference>
<dbReference type="InterPro" id="IPR050534">
    <property type="entry name" value="Coronavir_polyprotein_1ab"/>
</dbReference>